<dbReference type="InterPro" id="IPR011040">
    <property type="entry name" value="Sialidase"/>
</dbReference>
<dbReference type="Gene3D" id="2.120.10.10">
    <property type="match status" value="1"/>
</dbReference>
<evidence type="ECO:0000313" key="3">
    <source>
        <dbReference type="EMBL" id="GHP09472.1"/>
    </source>
</evidence>
<accession>A0A830HR12</accession>
<name>A0A830HR12_9CHLO</name>
<dbReference type="EMBL" id="BNJQ01000025">
    <property type="protein sequence ID" value="GHP09472.1"/>
    <property type="molecule type" value="Genomic_DNA"/>
</dbReference>
<dbReference type="Proteomes" id="UP000660262">
    <property type="component" value="Unassembled WGS sequence"/>
</dbReference>
<dbReference type="SUPFAM" id="SSF50939">
    <property type="entry name" value="Sialidases"/>
    <property type="match status" value="1"/>
</dbReference>
<keyword evidence="4" id="KW-1185">Reference proteome</keyword>
<feature type="region of interest" description="Disordered" evidence="1">
    <location>
        <begin position="165"/>
        <end position="188"/>
    </location>
</feature>
<proteinExistence type="predicted"/>
<feature type="region of interest" description="Disordered" evidence="1">
    <location>
        <begin position="645"/>
        <end position="684"/>
    </location>
</feature>
<gene>
    <name evidence="3" type="ORF">PPROV_000820700</name>
</gene>
<evidence type="ECO:0000256" key="1">
    <source>
        <dbReference type="SAM" id="MobiDB-lite"/>
    </source>
</evidence>
<sequence>MPTLMATTSASRGSSGASLVSRVFVLALLAILAALYHHHSASSALSSASLRDLKASLEACAAREATLSDQREAAREHAKGIQRKCDEDSKQKSNIAQGDVARCQGDIKTLEETIRQFKRQMEEGDEKMRQLASDANDARAAEVMAKSQLEEARKRNAMLEKEVESTAAASDDAAVVTPKAQSGDDGATPCLTSTADHDNAGMHVRLSRSRALVLSLLQHRTQHKKGRPFDGEYVAAASAAASLDARAATARTRPSGKRTCSAQYPSTVQHEAPVVDYVFVNDAPPPPPATVELSSTDKDAGKTPSKERRKDKRAEQSGEPRHPNATEAEVAYAHMAMISPLPATAAYRYILMYETARVTEGGDDQCFYAQFSDKLTPPAGSDPSTIKSLWTRPAKLTDLRDHGCVWSPSLFLRDGHLWLFYAESTTCLRPASGSRPPRWSPGGNLKYVVSRDGLFWSKSTTIYEQWRHGGLPKVIANPPIETSTGRWILPYWTEAPRNVDGVPGCPLEGTGVHGVLVSKDRGRTWKSSESKQAADEDAGWLIEASAIENVNGTIVMFHRTHSGLLYATESTDESAMVWNKAIPTNLPNPNSKAHTTRLRDGRYVMCSNHHVNERTNLVVSVSSKSATGPYRIIAILEGSMKLSTKAASSKNKDKRDGASYAEKSLRQEMVTEERRRRRHLSQEVTPNDVPVPLLERVSIFQRADAFSEGNREIDMRYAYPTVMEDATCDGVVHIAYSVMPPKASAMTNMLFLTASHDQRGAETRDMGGIKVQTVSLGTIPSSNGR</sequence>
<feature type="region of interest" description="Disordered" evidence="1">
    <location>
        <begin position="280"/>
        <end position="324"/>
    </location>
</feature>
<dbReference type="AlphaFoldDB" id="A0A830HR12"/>
<evidence type="ECO:0000313" key="4">
    <source>
        <dbReference type="Proteomes" id="UP000660262"/>
    </source>
</evidence>
<dbReference type="Pfam" id="PF13088">
    <property type="entry name" value="BNR_2"/>
    <property type="match status" value="1"/>
</dbReference>
<feature type="domain" description="Sialidase" evidence="2">
    <location>
        <begin position="388"/>
        <end position="734"/>
    </location>
</feature>
<protein>
    <recommendedName>
        <fullName evidence="2">Sialidase domain-containing protein</fullName>
    </recommendedName>
</protein>
<dbReference type="PANTHER" id="PTHR43752">
    <property type="entry name" value="BNR/ASP-BOX REPEAT FAMILY PROTEIN"/>
    <property type="match status" value="1"/>
</dbReference>
<dbReference type="OrthoDB" id="504663at2759"/>
<feature type="compositionally biased region" description="Basic and acidic residues" evidence="1">
    <location>
        <begin position="650"/>
        <end position="674"/>
    </location>
</feature>
<evidence type="ECO:0000259" key="2">
    <source>
        <dbReference type="Pfam" id="PF13088"/>
    </source>
</evidence>
<feature type="compositionally biased region" description="Low complexity" evidence="1">
    <location>
        <begin position="165"/>
        <end position="177"/>
    </location>
</feature>
<dbReference type="InterPro" id="IPR036278">
    <property type="entry name" value="Sialidase_sf"/>
</dbReference>
<reference evidence="3" key="1">
    <citation type="submission" date="2020-10" db="EMBL/GenBank/DDBJ databases">
        <title>Unveiling of a novel bifunctional photoreceptor, Dualchrome1, isolated from a cosmopolitan green alga.</title>
        <authorList>
            <person name="Suzuki S."/>
            <person name="Kawachi M."/>
        </authorList>
    </citation>
    <scope>NUCLEOTIDE SEQUENCE</scope>
    <source>
        <strain evidence="3">NIES 2893</strain>
    </source>
</reference>
<dbReference type="PANTHER" id="PTHR43752:SF2">
    <property type="entry name" value="BNR_ASP-BOX REPEAT FAMILY PROTEIN"/>
    <property type="match status" value="1"/>
</dbReference>
<feature type="compositionally biased region" description="Basic and acidic residues" evidence="1">
    <location>
        <begin position="295"/>
        <end position="324"/>
    </location>
</feature>
<organism evidence="3 4">
    <name type="scientific">Pycnococcus provasolii</name>
    <dbReference type="NCBI Taxonomy" id="41880"/>
    <lineage>
        <taxon>Eukaryota</taxon>
        <taxon>Viridiplantae</taxon>
        <taxon>Chlorophyta</taxon>
        <taxon>Pseudoscourfieldiophyceae</taxon>
        <taxon>Pseudoscourfieldiales</taxon>
        <taxon>Pycnococcaceae</taxon>
        <taxon>Pycnococcus</taxon>
    </lineage>
</organism>
<dbReference type="CDD" id="cd15482">
    <property type="entry name" value="Sialidase_non-viral"/>
    <property type="match status" value="1"/>
</dbReference>
<comment type="caution">
    <text evidence="3">The sequence shown here is derived from an EMBL/GenBank/DDBJ whole genome shotgun (WGS) entry which is preliminary data.</text>
</comment>